<protein>
    <recommendedName>
        <fullName evidence="2">Glycine zipper domain-containing protein</fullName>
    </recommendedName>
</protein>
<accession>A0A140AYN7</accession>
<evidence type="ECO:0008006" key="2">
    <source>
        <dbReference type="Google" id="ProtNLM"/>
    </source>
</evidence>
<dbReference type="AlphaFoldDB" id="A0A140AYN7"/>
<dbReference type="RefSeq" id="WP_061515189.1">
    <property type="nucleotide sequence ID" value="NZ_KQ973600.1"/>
</dbReference>
<name>A0A140AYN7_LEGPN</name>
<geneLocation type="plasmid" evidence="1">
    <name>Mobile Element-1</name>
</geneLocation>
<reference evidence="1" key="1">
    <citation type="journal article" date="2016" name="Cell. Microbiol.">
        <title>Active and Adaptive Legionella CRISPR-Cas reveals a recurrent challenge to the pathogen.</title>
        <authorList>
            <person name="Rao C."/>
            <person name="Guyard C."/>
            <person name="Pelaz C."/>
            <person name="Wasserscheid J."/>
            <person name="Bondy-Denomy J."/>
            <person name="Dewar K."/>
            <person name="Ensminger A.W."/>
        </authorList>
    </citation>
    <scope>NUCLEOTIDE SEQUENCE</scope>
    <source>
        <strain evidence="1">Murcia-2001 4983</strain>
        <plasmid evidence="1">Mobile Element-1</plasmid>
    </source>
</reference>
<keyword evidence="1" id="KW-0614">Plasmid</keyword>
<proteinExistence type="predicted"/>
<organism evidence="1">
    <name type="scientific">Legionella pneumophila</name>
    <dbReference type="NCBI Taxonomy" id="446"/>
    <lineage>
        <taxon>Bacteria</taxon>
        <taxon>Pseudomonadati</taxon>
        <taxon>Pseudomonadota</taxon>
        <taxon>Gammaproteobacteria</taxon>
        <taxon>Legionellales</taxon>
        <taxon>Legionellaceae</taxon>
        <taxon>Legionella</taxon>
    </lineage>
</organism>
<dbReference type="EMBL" id="KT271770">
    <property type="protein sequence ID" value="ALK43934.1"/>
    <property type="molecule type" value="Genomic_DNA"/>
</dbReference>
<evidence type="ECO:0000313" key="1">
    <source>
        <dbReference type="EMBL" id="ALK43934.1"/>
    </source>
</evidence>
<sequence length="167" mass="16523">MSAAPGQAAGLAVGAAVGSILAPGIGTLVGASLGGTAGGLVDSLGNISTQKKIDVAALKLNQAQAHAKAAAQSAVHAENFRQALASQIAISTMRGGSGSLATQFGNQAYRTFVEDQKAIEAGIKVADVQSQLGLADITARTQAAQIAAVGKTISAFDGLNLNAPRSK</sequence>